<comment type="caution">
    <text evidence="3">The sequence shown here is derived from an EMBL/GenBank/DDBJ whole genome shotgun (WGS) entry which is preliminary data.</text>
</comment>
<evidence type="ECO:0000313" key="3">
    <source>
        <dbReference type="EMBL" id="KUH40451.1"/>
    </source>
</evidence>
<dbReference type="SMART" id="SM01130">
    <property type="entry name" value="DHDPS"/>
    <property type="match status" value="1"/>
</dbReference>
<name>A0A100YAC8_9ACTN</name>
<comment type="similarity">
    <text evidence="1">Belongs to the DapA family.</text>
</comment>
<dbReference type="PANTHER" id="PTHR12128">
    <property type="entry name" value="DIHYDRODIPICOLINATE SYNTHASE"/>
    <property type="match status" value="1"/>
</dbReference>
<dbReference type="OrthoDB" id="3688938at2"/>
<dbReference type="PANTHER" id="PTHR12128:SF66">
    <property type="entry name" value="4-HYDROXY-2-OXOGLUTARATE ALDOLASE, MITOCHONDRIAL"/>
    <property type="match status" value="1"/>
</dbReference>
<dbReference type="InterPro" id="IPR002220">
    <property type="entry name" value="DapA-like"/>
</dbReference>
<keyword evidence="2" id="KW-0456">Lyase</keyword>
<protein>
    <submittedName>
        <fullName evidence="3">Dihydrodipicolinate synthetase</fullName>
    </submittedName>
</protein>
<evidence type="ECO:0000313" key="4">
    <source>
        <dbReference type="Proteomes" id="UP000054011"/>
    </source>
</evidence>
<dbReference type="EMBL" id="LNSV01000003">
    <property type="protein sequence ID" value="KUH40451.1"/>
    <property type="molecule type" value="Genomic_DNA"/>
</dbReference>
<sequence>MSATEELTARLRGTVLPAVLTPMDTAGSVDLRALRRYAERIAAERVGGVAVWAHTGRGLYLAPTDRRHVMTVWRDVLDVPVVAGAGVPRSERAATLPTAEDATVAMAVEAAGLGADAVMVYPMARYDGLPDGVDRAVALHERVAAESGLPVLGFFLHAGAGGYAYPPELVRRLLALPSTTGIKIATLDRAVDCQDAVRAAQGSGRLVVTGEDRMFGPSLMWGADTALVGIAAARVGLTAAVLDAWSAGDAGAFLRASDRLDRFAEATFLAPIEGYVRRMMWAAVWEGIIPEEAAHDPYGPPLPDAERHAVVACLEALATADEGAAV</sequence>
<dbReference type="Proteomes" id="UP000054011">
    <property type="component" value="Unassembled WGS sequence"/>
</dbReference>
<dbReference type="AlphaFoldDB" id="A0A100YAC8"/>
<dbReference type="GO" id="GO:0008840">
    <property type="term" value="F:4-hydroxy-tetrahydrodipicolinate synthase activity"/>
    <property type="evidence" value="ECO:0007669"/>
    <property type="project" value="TreeGrafter"/>
</dbReference>
<proteinExistence type="inferred from homology"/>
<dbReference type="Pfam" id="PF00701">
    <property type="entry name" value="DHDPS"/>
    <property type="match status" value="1"/>
</dbReference>
<keyword evidence="4" id="KW-1185">Reference proteome</keyword>
<dbReference type="CDD" id="cd00408">
    <property type="entry name" value="DHDPS-like"/>
    <property type="match status" value="1"/>
</dbReference>
<accession>A0A100YAC8</accession>
<dbReference type="STRING" id="936756.ATE80_02365"/>
<evidence type="ECO:0000256" key="1">
    <source>
        <dbReference type="ARBA" id="ARBA00007592"/>
    </source>
</evidence>
<dbReference type="InterPro" id="IPR013785">
    <property type="entry name" value="Aldolase_TIM"/>
</dbReference>
<organism evidence="3 4">
    <name type="scientific">Streptomyces kanasensis</name>
    <dbReference type="NCBI Taxonomy" id="936756"/>
    <lineage>
        <taxon>Bacteria</taxon>
        <taxon>Bacillati</taxon>
        <taxon>Actinomycetota</taxon>
        <taxon>Actinomycetes</taxon>
        <taxon>Kitasatosporales</taxon>
        <taxon>Streptomycetaceae</taxon>
        <taxon>Streptomyces</taxon>
    </lineage>
</organism>
<dbReference type="Gene3D" id="3.20.20.70">
    <property type="entry name" value="Aldolase class I"/>
    <property type="match status" value="1"/>
</dbReference>
<gene>
    <name evidence="3" type="ORF">ATE80_02365</name>
</gene>
<reference evidence="3 4" key="1">
    <citation type="submission" date="2015-11" db="EMBL/GenBank/DDBJ databases">
        <title>Genome-wide analysis reveals the secondary metabolome in Streptomyces kanasensis ZX01.</title>
        <authorList>
            <person name="Zhang G."/>
            <person name="Han L."/>
            <person name="Feng J."/>
            <person name="Zhang X."/>
        </authorList>
    </citation>
    <scope>NUCLEOTIDE SEQUENCE [LARGE SCALE GENOMIC DNA]</scope>
    <source>
        <strain evidence="3 4">ZX01</strain>
    </source>
</reference>
<evidence type="ECO:0000256" key="2">
    <source>
        <dbReference type="ARBA" id="ARBA00023239"/>
    </source>
</evidence>
<dbReference type="SUPFAM" id="SSF51569">
    <property type="entry name" value="Aldolase"/>
    <property type="match status" value="1"/>
</dbReference>
<dbReference type="RefSeq" id="WP_058940396.1">
    <property type="nucleotide sequence ID" value="NZ_LNSV01000003.1"/>
</dbReference>